<feature type="non-terminal residue" evidence="1">
    <location>
        <position position="62"/>
    </location>
</feature>
<dbReference type="Proteomes" id="UP001529510">
    <property type="component" value="Unassembled WGS sequence"/>
</dbReference>
<evidence type="ECO:0000313" key="2">
    <source>
        <dbReference type="Proteomes" id="UP001529510"/>
    </source>
</evidence>
<sequence length="62" mass="6881">SMLTGLMYHRPEDPLAFLESCLQKTRDLGGPECVAWDTFITPDRKPLPPITPAQGKKAPCKL</sequence>
<comment type="caution">
    <text evidence="1">The sequence shown here is derived from an EMBL/GenBank/DDBJ whole genome shotgun (WGS) entry which is preliminary data.</text>
</comment>
<feature type="non-terminal residue" evidence="1">
    <location>
        <position position="1"/>
    </location>
</feature>
<name>A0ABD0R2G1_CIRMR</name>
<gene>
    <name evidence="1" type="ORF">M9458_010994</name>
</gene>
<dbReference type="AlphaFoldDB" id="A0ABD0R2G1"/>
<accession>A0ABD0R2G1</accession>
<keyword evidence="2" id="KW-1185">Reference proteome</keyword>
<dbReference type="EMBL" id="JAMKFB020000005">
    <property type="protein sequence ID" value="KAL0192698.1"/>
    <property type="molecule type" value="Genomic_DNA"/>
</dbReference>
<reference evidence="1 2" key="1">
    <citation type="submission" date="2024-05" db="EMBL/GenBank/DDBJ databases">
        <title>Genome sequencing and assembly of Indian major carp, Cirrhinus mrigala (Hamilton, 1822).</title>
        <authorList>
            <person name="Mohindra V."/>
            <person name="Chowdhury L.M."/>
            <person name="Lal K."/>
            <person name="Jena J.K."/>
        </authorList>
    </citation>
    <scope>NUCLEOTIDE SEQUENCE [LARGE SCALE GENOMIC DNA]</scope>
    <source>
        <strain evidence="1">CM1030</strain>
        <tissue evidence="1">Blood</tissue>
    </source>
</reference>
<organism evidence="1 2">
    <name type="scientific">Cirrhinus mrigala</name>
    <name type="common">Mrigala</name>
    <dbReference type="NCBI Taxonomy" id="683832"/>
    <lineage>
        <taxon>Eukaryota</taxon>
        <taxon>Metazoa</taxon>
        <taxon>Chordata</taxon>
        <taxon>Craniata</taxon>
        <taxon>Vertebrata</taxon>
        <taxon>Euteleostomi</taxon>
        <taxon>Actinopterygii</taxon>
        <taxon>Neopterygii</taxon>
        <taxon>Teleostei</taxon>
        <taxon>Ostariophysi</taxon>
        <taxon>Cypriniformes</taxon>
        <taxon>Cyprinidae</taxon>
        <taxon>Labeoninae</taxon>
        <taxon>Labeonini</taxon>
        <taxon>Cirrhinus</taxon>
    </lineage>
</organism>
<evidence type="ECO:0000313" key="1">
    <source>
        <dbReference type="EMBL" id="KAL0192698.1"/>
    </source>
</evidence>
<proteinExistence type="predicted"/>
<protein>
    <submittedName>
        <fullName evidence="1">Uncharacterized protein</fullName>
    </submittedName>
</protein>